<dbReference type="Proteomes" id="UP001056132">
    <property type="component" value="Chromosome 2"/>
</dbReference>
<evidence type="ECO:0000313" key="3">
    <source>
        <dbReference type="EMBL" id="URF06212.1"/>
    </source>
</evidence>
<feature type="chain" id="PRO_5042052892" evidence="2">
    <location>
        <begin position="26"/>
        <end position="135"/>
    </location>
</feature>
<proteinExistence type="predicted"/>
<keyword evidence="1" id="KW-0472">Membrane</keyword>
<organism evidence="3 4">
    <name type="scientific">Cupriavidus campinensis</name>
    <dbReference type="NCBI Taxonomy" id="151783"/>
    <lineage>
        <taxon>Bacteria</taxon>
        <taxon>Pseudomonadati</taxon>
        <taxon>Pseudomonadota</taxon>
        <taxon>Betaproteobacteria</taxon>
        <taxon>Burkholderiales</taxon>
        <taxon>Burkholderiaceae</taxon>
        <taxon>Cupriavidus</taxon>
    </lineage>
</organism>
<dbReference type="RefSeq" id="WP_250025414.1">
    <property type="nucleotide sequence ID" value="NZ_CP097331.1"/>
</dbReference>
<keyword evidence="1" id="KW-0812">Transmembrane</keyword>
<keyword evidence="1" id="KW-1133">Transmembrane helix</keyword>
<reference evidence="3" key="1">
    <citation type="journal article" date="2022" name="Microbiol. Resour. Announc.">
        <title>Genome Sequence of Cupriavidus campinensis Strain G5, a Member of a Bacterial Consortium Capable of Polyethylene Degradation.</title>
        <authorList>
            <person name="Schneider B."/>
            <person name="Pfeiffer F."/>
            <person name="Dyall-Smith M."/>
            <person name="Kunte H.J."/>
        </authorList>
    </citation>
    <scope>NUCLEOTIDE SEQUENCE</scope>
    <source>
        <strain evidence="3">G5</strain>
    </source>
</reference>
<keyword evidence="2" id="KW-0732">Signal</keyword>
<sequence length="135" mass="13742">MRQSIRYTGIAVLCAAMLAAGPASARGRHHGGGGSDGAVAALAVGAIAALAIGAAVYSQPVVAAPAPVYAPPQPVAYAAPQVPPGYCYSNYQRAYVPCAPAAPVGYGQVEYAPYQRGYDQGYNPGYNPGYSRSGY</sequence>
<gene>
    <name evidence="3" type="ORF">M5D45_24110</name>
</gene>
<protein>
    <submittedName>
        <fullName evidence="3">Mechanosensitive ion channel protein MscS</fullName>
    </submittedName>
</protein>
<name>A0AAE9I2F1_9BURK</name>
<evidence type="ECO:0000256" key="1">
    <source>
        <dbReference type="SAM" id="Phobius"/>
    </source>
</evidence>
<reference evidence="3" key="2">
    <citation type="submission" date="2022-05" db="EMBL/GenBank/DDBJ databases">
        <authorList>
            <person name="Kunte H.-J."/>
        </authorList>
    </citation>
    <scope>NUCLEOTIDE SEQUENCE</scope>
    <source>
        <strain evidence="3">G5</strain>
    </source>
</reference>
<evidence type="ECO:0000256" key="2">
    <source>
        <dbReference type="SAM" id="SignalP"/>
    </source>
</evidence>
<feature type="signal peptide" evidence="2">
    <location>
        <begin position="1"/>
        <end position="25"/>
    </location>
</feature>
<evidence type="ECO:0000313" key="4">
    <source>
        <dbReference type="Proteomes" id="UP001056132"/>
    </source>
</evidence>
<dbReference type="KEGG" id="ccam:M5D45_24110"/>
<accession>A0AAE9I2F1</accession>
<dbReference type="EMBL" id="CP097331">
    <property type="protein sequence ID" value="URF06212.1"/>
    <property type="molecule type" value="Genomic_DNA"/>
</dbReference>
<feature type="transmembrane region" description="Helical" evidence="1">
    <location>
        <begin position="37"/>
        <end position="57"/>
    </location>
</feature>
<dbReference type="AlphaFoldDB" id="A0AAE9I2F1"/>